<dbReference type="InterPro" id="IPR029058">
    <property type="entry name" value="AB_hydrolase_fold"/>
</dbReference>
<reference evidence="3 4" key="1">
    <citation type="journal article" date="2019" name="Int. J. Syst. Evol. Microbiol.">
        <title>The Global Catalogue of Microorganisms (GCM) 10K type strain sequencing project: providing services to taxonomists for standard genome sequencing and annotation.</title>
        <authorList>
            <consortium name="The Broad Institute Genomics Platform"/>
            <consortium name="The Broad Institute Genome Sequencing Center for Infectious Disease"/>
            <person name="Wu L."/>
            <person name="Ma J."/>
        </authorList>
    </citation>
    <scope>NUCLEOTIDE SEQUENCE [LARGE SCALE GENOMIC DNA]</scope>
    <source>
        <strain evidence="3 4">JCM 15933</strain>
    </source>
</reference>
<dbReference type="InterPro" id="IPR022742">
    <property type="entry name" value="Hydrolase_4"/>
</dbReference>
<dbReference type="RefSeq" id="WP_425552403.1">
    <property type="nucleotide sequence ID" value="NZ_BAAAQD010000028.1"/>
</dbReference>
<dbReference type="EMBL" id="BAAAQD010000028">
    <property type="protein sequence ID" value="GAA1559638.1"/>
    <property type="molecule type" value="Genomic_DNA"/>
</dbReference>
<accession>A0ABN2CKR1</accession>
<dbReference type="InterPro" id="IPR050471">
    <property type="entry name" value="AB_hydrolase"/>
</dbReference>
<keyword evidence="4" id="KW-1185">Reference proteome</keyword>
<evidence type="ECO:0000313" key="4">
    <source>
        <dbReference type="Proteomes" id="UP001501470"/>
    </source>
</evidence>
<feature type="region of interest" description="Disordered" evidence="1">
    <location>
        <begin position="1"/>
        <end position="37"/>
    </location>
</feature>
<feature type="compositionally biased region" description="Pro residues" evidence="1">
    <location>
        <begin position="1"/>
        <end position="10"/>
    </location>
</feature>
<evidence type="ECO:0000259" key="2">
    <source>
        <dbReference type="Pfam" id="PF12146"/>
    </source>
</evidence>
<dbReference type="PANTHER" id="PTHR43433">
    <property type="entry name" value="HYDROLASE, ALPHA/BETA FOLD FAMILY PROTEIN"/>
    <property type="match status" value="1"/>
</dbReference>
<organism evidence="3 4">
    <name type="scientific">Dactylosporangium maewongense</name>
    <dbReference type="NCBI Taxonomy" id="634393"/>
    <lineage>
        <taxon>Bacteria</taxon>
        <taxon>Bacillati</taxon>
        <taxon>Actinomycetota</taxon>
        <taxon>Actinomycetes</taxon>
        <taxon>Micromonosporales</taxon>
        <taxon>Micromonosporaceae</taxon>
        <taxon>Dactylosporangium</taxon>
    </lineage>
</organism>
<dbReference type="Pfam" id="PF12146">
    <property type="entry name" value="Hydrolase_4"/>
    <property type="match status" value="1"/>
</dbReference>
<dbReference type="SUPFAM" id="SSF53474">
    <property type="entry name" value="alpha/beta-Hydrolases"/>
    <property type="match status" value="1"/>
</dbReference>
<evidence type="ECO:0000313" key="3">
    <source>
        <dbReference type="EMBL" id="GAA1559638.1"/>
    </source>
</evidence>
<dbReference type="Gene3D" id="3.40.50.1820">
    <property type="entry name" value="alpha/beta hydrolase"/>
    <property type="match status" value="1"/>
</dbReference>
<dbReference type="Proteomes" id="UP001501470">
    <property type="component" value="Unassembled WGS sequence"/>
</dbReference>
<sequence>MDFRWPPPPDGRPDRFRPPVTRGPQTGRPTLPAPPTEQIATPHGVELEWLLTGEGDPVTVFAHGLGSGIAETRPLGSAVAGRKVFFQFRGHGHSAAPGGVWTYADLARDLRAVADLSGATRALGVSLGAGALCRLLADNPGRFERAVFFLPAVLDTARPAAAQERLTALIEAIDAGDAAAVADVLSMEVPAQVRNSPPVWAFLRQRLDQLMRDGLAGGLASLPAQVAVQDRADLAAVTAKCLVIGSRGDELHPVTVAEQLAEALPDAELHVYDRPGVVWTQRADLRARISTFLNLGPDRNCPNG</sequence>
<protein>
    <recommendedName>
        <fullName evidence="2">Serine aminopeptidase S33 domain-containing protein</fullName>
    </recommendedName>
</protein>
<comment type="caution">
    <text evidence="3">The sequence shown here is derived from an EMBL/GenBank/DDBJ whole genome shotgun (WGS) entry which is preliminary data.</text>
</comment>
<gene>
    <name evidence="3" type="ORF">GCM10009827_095890</name>
</gene>
<feature type="domain" description="Serine aminopeptidase S33" evidence="2">
    <location>
        <begin position="58"/>
        <end position="273"/>
    </location>
</feature>
<dbReference type="PANTHER" id="PTHR43433:SF5">
    <property type="entry name" value="AB HYDROLASE-1 DOMAIN-CONTAINING PROTEIN"/>
    <property type="match status" value="1"/>
</dbReference>
<proteinExistence type="predicted"/>
<evidence type="ECO:0000256" key="1">
    <source>
        <dbReference type="SAM" id="MobiDB-lite"/>
    </source>
</evidence>
<name>A0ABN2CKR1_9ACTN</name>